<evidence type="ECO:0000313" key="10">
    <source>
        <dbReference type="EMBL" id="MBH1939489.1"/>
    </source>
</evidence>
<dbReference type="GO" id="GO:0046872">
    <property type="term" value="F:metal ion binding"/>
    <property type="evidence" value="ECO:0007669"/>
    <property type="project" value="UniProtKB-KW"/>
</dbReference>
<evidence type="ECO:0000313" key="11">
    <source>
        <dbReference type="Proteomes" id="UP000623269"/>
    </source>
</evidence>
<dbReference type="GO" id="GO:0005975">
    <property type="term" value="P:carbohydrate metabolic process"/>
    <property type="evidence" value="ECO:0007669"/>
    <property type="project" value="InterPro"/>
</dbReference>
<dbReference type="CDD" id="cd03143">
    <property type="entry name" value="A4_beta-galactosidase_middle_domain"/>
    <property type="match status" value="1"/>
</dbReference>
<evidence type="ECO:0000256" key="7">
    <source>
        <dbReference type="ARBA" id="ARBA00023295"/>
    </source>
</evidence>
<evidence type="ECO:0000256" key="3">
    <source>
        <dbReference type="ARBA" id="ARBA00012756"/>
    </source>
</evidence>
<evidence type="ECO:0000256" key="5">
    <source>
        <dbReference type="ARBA" id="ARBA00022801"/>
    </source>
</evidence>
<comment type="catalytic activity">
    <reaction evidence="1">
        <text>Hydrolysis of terminal non-reducing beta-D-galactose residues in beta-D-galactosides.</text>
        <dbReference type="EC" id="3.2.1.23"/>
    </reaction>
</comment>
<dbReference type="SUPFAM" id="SSF51445">
    <property type="entry name" value="(Trans)glycosidases"/>
    <property type="match status" value="1"/>
</dbReference>
<organism evidence="10 11">
    <name type="scientific">Mobilitalea sibirica</name>
    <dbReference type="NCBI Taxonomy" id="1462919"/>
    <lineage>
        <taxon>Bacteria</taxon>
        <taxon>Bacillati</taxon>
        <taxon>Bacillota</taxon>
        <taxon>Clostridia</taxon>
        <taxon>Lachnospirales</taxon>
        <taxon>Lachnospiraceae</taxon>
        <taxon>Mobilitalea</taxon>
    </lineage>
</organism>
<dbReference type="RefSeq" id="WP_197659708.1">
    <property type="nucleotide sequence ID" value="NZ_JAEAGR010000001.1"/>
</dbReference>
<dbReference type="InterPro" id="IPR017853">
    <property type="entry name" value="GH"/>
</dbReference>
<dbReference type="Pfam" id="PF08532">
    <property type="entry name" value="Glyco_hydro_42M"/>
    <property type="match status" value="1"/>
</dbReference>
<accession>A0A8J7GWZ2</accession>
<evidence type="ECO:0000259" key="8">
    <source>
        <dbReference type="Pfam" id="PF02449"/>
    </source>
</evidence>
<dbReference type="Proteomes" id="UP000623269">
    <property type="component" value="Unassembled WGS sequence"/>
</dbReference>
<keyword evidence="11" id="KW-1185">Reference proteome</keyword>
<feature type="domain" description="Glycoside hydrolase family 42 N-terminal" evidence="8">
    <location>
        <begin position="22"/>
        <end position="319"/>
    </location>
</feature>
<dbReference type="SUPFAM" id="SSF52317">
    <property type="entry name" value="Class I glutamine amidotransferase-like"/>
    <property type="match status" value="1"/>
</dbReference>
<keyword evidence="7" id="KW-0326">Glycosidase</keyword>
<dbReference type="PANTHER" id="PTHR36447">
    <property type="entry name" value="BETA-GALACTOSIDASE GANA"/>
    <property type="match status" value="1"/>
</dbReference>
<dbReference type="GO" id="GO:0009341">
    <property type="term" value="C:beta-galactosidase complex"/>
    <property type="evidence" value="ECO:0007669"/>
    <property type="project" value="InterPro"/>
</dbReference>
<dbReference type="Gene3D" id="3.40.50.880">
    <property type="match status" value="1"/>
</dbReference>
<sequence>MVNKNENEKSVEFGAVYYRRSNPPRQDWERDYEQAAKDGMTIFRHWFLWSAIEIAPGVYNWEPYDRQLELAAKYGIKTVIAEMSDYAPEWFCAKYPEAIREDYKGKKRFNDIGSSCVTGGTFMMCMDHPEVQKGVKSFLTALGERYQDHPAVYGYDVWNECSLYTPELLCYCPSTQIRFREWLKGRYDNLDELNQAWFRYSYTDWNQVQLPRVVGNYPEVMDSIKFHNENQLYWFRIKSEVLRNADPNHKVFAHGNAKSHKDIATCCGDDWAYPNYADLYGYTHWYSNQCRSLMSGDMTRLACDGKEFWRAEAIGDSTWDGRSDKTDYESDKDLMSIPENIRYDAMSTFVTGSKVFMNPRWRPLCEGGLFHAYGWYAPDGSPTERSEMVASIESWCNAPEQTDLWKANPVKGECAILLLEDSQALCYSLYKDTDIYAKCLTGAYNAFTDASIQADIIRLHQLNHYDMVYVPYPLAISDQDMDRISEWVHNGGTLISEGCFGYFNDRGHGMEQQPNRNFKEKFGYRQSKVHLGPDKHKELIIQTNKGPIHGGVYRQEFEVIGQSTCVTGTYPDGKNAVVCDTYGKGRIMMVGSMPGYGYYLNEDTETRNWFQSLLTFGGKRQRLRINGNPGVIGRVWEDHNKNIYLWVLNSTEYDREVEVELLEDRVIPESCLRGTGLKILSDQRLLITVQNRDAAVISVKVK</sequence>
<dbReference type="InterPro" id="IPR013738">
    <property type="entry name" value="Beta_galactosidase_Trimer"/>
</dbReference>
<feature type="domain" description="Beta-galactosidase trimerisation" evidence="9">
    <location>
        <begin position="438"/>
        <end position="594"/>
    </location>
</feature>
<reference evidence="10" key="1">
    <citation type="submission" date="2020-12" db="EMBL/GenBank/DDBJ databases">
        <title>M. sibirica DSM 26468T genome.</title>
        <authorList>
            <person name="Thieme N."/>
            <person name="Rettenmaier R."/>
            <person name="Zverlov V."/>
            <person name="Liebl W."/>
        </authorList>
    </citation>
    <scope>NUCLEOTIDE SEQUENCE</scope>
    <source>
        <strain evidence="10">DSM 26468</strain>
    </source>
</reference>
<dbReference type="InterPro" id="IPR029062">
    <property type="entry name" value="Class_I_gatase-like"/>
</dbReference>
<evidence type="ECO:0000256" key="2">
    <source>
        <dbReference type="ARBA" id="ARBA00005940"/>
    </source>
</evidence>
<name>A0A8J7GWZ2_9FIRM</name>
<dbReference type="Gene3D" id="3.20.20.80">
    <property type="entry name" value="Glycosidases"/>
    <property type="match status" value="1"/>
</dbReference>
<dbReference type="InterPro" id="IPR003476">
    <property type="entry name" value="Glyco_hydro_42"/>
</dbReference>
<dbReference type="EMBL" id="JAEAGR010000001">
    <property type="protein sequence ID" value="MBH1939489.1"/>
    <property type="molecule type" value="Genomic_DNA"/>
</dbReference>
<dbReference type="GO" id="GO:0004565">
    <property type="term" value="F:beta-galactosidase activity"/>
    <property type="evidence" value="ECO:0007669"/>
    <property type="project" value="UniProtKB-EC"/>
</dbReference>
<keyword evidence="6" id="KW-0862">Zinc</keyword>
<evidence type="ECO:0000256" key="4">
    <source>
        <dbReference type="ARBA" id="ARBA00022723"/>
    </source>
</evidence>
<dbReference type="EC" id="3.2.1.23" evidence="3"/>
<dbReference type="Pfam" id="PF02449">
    <property type="entry name" value="Glyco_hydro_42"/>
    <property type="match status" value="1"/>
</dbReference>
<dbReference type="PANTHER" id="PTHR36447:SF2">
    <property type="entry name" value="BETA-GALACTOSIDASE YESZ"/>
    <property type="match status" value="1"/>
</dbReference>
<proteinExistence type="inferred from homology"/>
<keyword evidence="5" id="KW-0378">Hydrolase</keyword>
<dbReference type="InterPro" id="IPR013529">
    <property type="entry name" value="Glyco_hydro_42_N"/>
</dbReference>
<keyword evidence="4" id="KW-0479">Metal-binding</keyword>
<evidence type="ECO:0000256" key="6">
    <source>
        <dbReference type="ARBA" id="ARBA00022833"/>
    </source>
</evidence>
<protein>
    <recommendedName>
        <fullName evidence="3">beta-galactosidase</fullName>
        <ecNumber evidence="3">3.2.1.23</ecNumber>
    </recommendedName>
</protein>
<gene>
    <name evidence="10" type="ORF">I5677_01115</name>
</gene>
<comment type="similarity">
    <text evidence="2">Belongs to the glycosyl hydrolase 42 family.</text>
</comment>
<comment type="caution">
    <text evidence="10">The sequence shown here is derived from an EMBL/GenBank/DDBJ whole genome shotgun (WGS) entry which is preliminary data.</text>
</comment>
<dbReference type="AlphaFoldDB" id="A0A8J7GWZ2"/>
<evidence type="ECO:0000259" key="9">
    <source>
        <dbReference type="Pfam" id="PF08532"/>
    </source>
</evidence>
<evidence type="ECO:0000256" key="1">
    <source>
        <dbReference type="ARBA" id="ARBA00001412"/>
    </source>
</evidence>